<organism evidence="1 2">
    <name type="scientific">Hypsizygus marmoreus</name>
    <name type="common">White beech mushroom</name>
    <name type="synonym">Agaricus marmoreus</name>
    <dbReference type="NCBI Taxonomy" id="39966"/>
    <lineage>
        <taxon>Eukaryota</taxon>
        <taxon>Fungi</taxon>
        <taxon>Dikarya</taxon>
        <taxon>Basidiomycota</taxon>
        <taxon>Agaricomycotina</taxon>
        <taxon>Agaricomycetes</taxon>
        <taxon>Agaricomycetidae</taxon>
        <taxon>Agaricales</taxon>
        <taxon>Tricholomatineae</taxon>
        <taxon>Lyophyllaceae</taxon>
        <taxon>Hypsizygus</taxon>
    </lineage>
</organism>
<protein>
    <submittedName>
        <fullName evidence="1">Uncharacterized protein</fullName>
    </submittedName>
</protein>
<gene>
    <name evidence="1" type="ORF">Hypma_000427</name>
</gene>
<proteinExistence type="predicted"/>
<dbReference type="EMBL" id="LUEZ02000106">
    <property type="protein sequence ID" value="RDB18342.1"/>
    <property type="molecule type" value="Genomic_DNA"/>
</dbReference>
<dbReference type="Proteomes" id="UP000076154">
    <property type="component" value="Unassembled WGS sequence"/>
</dbReference>
<sequence length="128" mass="14411">MSISIIIIPCIHPSHPHPPHQLSTSLSSTPSFLIPLFNIPVHTTNFIFTHVLILLLPPYIFRPSSILIQSSDLPLLFQQHLLDYNIQRAYDLVLKGHLQLVVFVATDIPDAHGEKHLQTNQVNPTTNT</sequence>
<reference evidence="1" key="1">
    <citation type="submission" date="2018-04" db="EMBL/GenBank/DDBJ databases">
        <title>Whole genome sequencing of Hypsizygus marmoreus.</title>
        <authorList>
            <person name="Choi I.-G."/>
            <person name="Min B."/>
            <person name="Kim J.-G."/>
            <person name="Kim S."/>
            <person name="Oh Y.-L."/>
            <person name="Kong W.-S."/>
            <person name="Park H."/>
            <person name="Jeong J."/>
            <person name="Song E.-S."/>
        </authorList>
    </citation>
    <scope>NUCLEOTIDE SEQUENCE [LARGE SCALE GENOMIC DNA]</scope>
    <source>
        <strain evidence="1">51987-8</strain>
    </source>
</reference>
<name>A0A369JAH5_HYPMA</name>
<comment type="caution">
    <text evidence="1">The sequence shown here is derived from an EMBL/GenBank/DDBJ whole genome shotgun (WGS) entry which is preliminary data.</text>
</comment>
<accession>A0A369JAH5</accession>
<evidence type="ECO:0000313" key="1">
    <source>
        <dbReference type="EMBL" id="RDB18342.1"/>
    </source>
</evidence>
<evidence type="ECO:0000313" key="2">
    <source>
        <dbReference type="Proteomes" id="UP000076154"/>
    </source>
</evidence>
<keyword evidence="2" id="KW-1185">Reference proteome</keyword>
<dbReference type="AlphaFoldDB" id="A0A369JAH5"/>
<dbReference type="InParanoid" id="A0A369JAH5"/>